<evidence type="ECO:0000259" key="8">
    <source>
        <dbReference type="Pfam" id="PF00460"/>
    </source>
</evidence>
<feature type="domain" description="Flagellar basal body rod protein N-terminal" evidence="8">
    <location>
        <begin position="7"/>
        <end position="37"/>
    </location>
</feature>
<dbReference type="Pfam" id="PF22638">
    <property type="entry name" value="FlgK_D1"/>
    <property type="match status" value="1"/>
</dbReference>
<gene>
    <name evidence="7 11" type="primary">flgK</name>
    <name evidence="11" type="ORF">D7V94_06955</name>
</gene>
<organism evidence="11 12">
    <name type="scientific">Parablautia intestinalis</name>
    <dbReference type="NCBI Taxonomy" id="2320100"/>
    <lineage>
        <taxon>Bacteria</taxon>
        <taxon>Bacillati</taxon>
        <taxon>Bacillota</taxon>
        <taxon>Clostridia</taxon>
        <taxon>Lachnospirales</taxon>
        <taxon>Lachnospiraceae</taxon>
        <taxon>Parablautia</taxon>
    </lineage>
</organism>
<dbReference type="GO" id="GO:0005576">
    <property type="term" value="C:extracellular region"/>
    <property type="evidence" value="ECO:0007669"/>
    <property type="project" value="UniProtKB-SubCell"/>
</dbReference>
<accession>A0A3A9AM54</accession>
<evidence type="ECO:0000259" key="10">
    <source>
        <dbReference type="Pfam" id="PF22638"/>
    </source>
</evidence>
<evidence type="ECO:0000256" key="2">
    <source>
        <dbReference type="ARBA" id="ARBA00004613"/>
    </source>
</evidence>
<keyword evidence="12" id="KW-1185">Reference proteome</keyword>
<dbReference type="PANTHER" id="PTHR30033">
    <property type="entry name" value="FLAGELLAR HOOK-ASSOCIATED PROTEIN 1"/>
    <property type="match status" value="1"/>
</dbReference>
<evidence type="ECO:0000259" key="9">
    <source>
        <dbReference type="Pfam" id="PF06429"/>
    </source>
</evidence>
<comment type="subcellular location">
    <subcellularLocation>
        <location evidence="1 7">Bacterial flagellum</location>
    </subcellularLocation>
    <subcellularLocation>
        <location evidence="2 7">Secreted</location>
    </subcellularLocation>
</comment>
<keyword evidence="6 7" id="KW-0975">Bacterial flagellum</keyword>
<dbReference type="GO" id="GO:0009424">
    <property type="term" value="C:bacterial-type flagellum hook"/>
    <property type="evidence" value="ECO:0007669"/>
    <property type="project" value="UniProtKB-UniRule"/>
</dbReference>
<dbReference type="SUPFAM" id="SSF64518">
    <property type="entry name" value="Phase 1 flagellin"/>
    <property type="match status" value="1"/>
</dbReference>
<dbReference type="PRINTS" id="PR01005">
    <property type="entry name" value="FLGHOOKAP1"/>
</dbReference>
<dbReference type="EMBL" id="RAYQ01000005">
    <property type="protein sequence ID" value="RKI92408.1"/>
    <property type="molecule type" value="Genomic_DNA"/>
</dbReference>
<comment type="similarity">
    <text evidence="3 7">Belongs to the flagella basal body rod proteins family.</text>
</comment>
<protein>
    <recommendedName>
        <fullName evidence="4 7">Flagellar hook-associated protein 1</fullName>
        <shortName evidence="7">HAP1</shortName>
    </recommendedName>
</protein>
<evidence type="ECO:0000256" key="6">
    <source>
        <dbReference type="ARBA" id="ARBA00023143"/>
    </source>
</evidence>
<proteinExistence type="inferred from homology"/>
<evidence type="ECO:0000256" key="3">
    <source>
        <dbReference type="ARBA" id="ARBA00009677"/>
    </source>
</evidence>
<evidence type="ECO:0000313" key="11">
    <source>
        <dbReference type="EMBL" id="RKI92408.1"/>
    </source>
</evidence>
<dbReference type="InterPro" id="IPR002371">
    <property type="entry name" value="FlgK"/>
</dbReference>
<keyword evidence="5 7" id="KW-0964">Secreted</keyword>
<dbReference type="RefSeq" id="WP_120468160.1">
    <property type="nucleotide sequence ID" value="NZ_CATAJS010000004.1"/>
</dbReference>
<keyword evidence="11" id="KW-0966">Cell projection</keyword>
<evidence type="ECO:0000256" key="7">
    <source>
        <dbReference type="RuleBase" id="RU362065"/>
    </source>
</evidence>
<evidence type="ECO:0000256" key="4">
    <source>
        <dbReference type="ARBA" id="ARBA00016244"/>
    </source>
</evidence>
<evidence type="ECO:0000256" key="5">
    <source>
        <dbReference type="ARBA" id="ARBA00022525"/>
    </source>
</evidence>
<dbReference type="GO" id="GO:0005198">
    <property type="term" value="F:structural molecule activity"/>
    <property type="evidence" value="ECO:0007669"/>
    <property type="project" value="UniProtKB-UniRule"/>
</dbReference>
<dbReference type="InterPro" id="IPR053927">
    <property type="entry name" value="FlgK_helical"/>
</dbReference>
<dbReference type="OrthoDB" id="9802553at2"/>
<dbReference type="Pfam" id="PF06429">
    <property type="entry name" value="Flg_bbr_C"/>
    <property type="match status" value="1"/>
</dbReference>
<comment type="caution">
    <text evidence="11">The sequence shown here is derived from an EMBL/GenBank/DDBJ whole genome shotgun (WGS) entry which is preliminary data.</text>
</comment>
<keyword evidence="11" id="KW-0969">Cilium</keyword>
<dbReference type="PANTHER" id="PTHR30033:SF1">
    <property type="entry name" value="FLAGELLAR HOOK-ASSOCIATED PROTEIN 1"/>
    <property type="match status" value="1"/>
</dbReference>
<dbReference type="InterPro" id="IPR001444">
    <property type="entry name" value="Flag_bb_rod_N"/>
</dbReference>
<evidence type="ECO:0000256" key="1">
    <source>
        <dbReference type="ARBA" id="ARBA00004365"/>
    </source>
</evidence>
<dbReference type="Proteomes" id="UP000280696">
    <property type="component" value="Unassembled WGS sequence"/>
</dbReference>
<reference evidence="11 12" key="1">
    <citation type="submission" date="2018-09" db="EMBL/GenBank/DDBJ databases">
        <title>Murine metabolic-syndrome-specific gut microbial biobank.</title>
        <authorList>
            <person name="Liu C."/>
        </authorList>
    </citation>
    <scope>NUCLEOTIDE SEQUENCE [LARGE SCALE GENOMIC DNA]</scope>
    <source>
        <strain evidence="11 12">0.1xD8-82</strain>
    </source>
</reference>
<name>A0A3A9AM54_9FIRM</name>
<sequence length="540" mass="60195">MSLMGSLYVGLSGLQMGQNALNTTAHNMANVDTVGYTRQQVQQGTRIYNTISTSASAVAYQQIGLGVNYSQVKQVRDVFLDKAYRRESGRSGFYDTFAAAVEEVEDIFQELQGEAFAKTIENLWTSVQELAKDPANSVNQGVFVQRCNEFLTRSQAVYKSLSEYQDDLNDKIVKQVDTINAYGDRIAQLNVEIQKIEAGQIEKANDLRDERNQLIDELSTMAYIECRTDVSGNILIQLEGKDFVRAESANKIGLEYDENGFATPYWTQLAKTKMVNGVKTVTSTEGAKVFNMDRIISSSANTDIGSLKAMLYARGDHRATFRDLTAGSTYDRNISQSVVMNVQAEFDNLVHLITTGINDIFAKAAENARKDNPDSNYMRDPVSGEPYTIFNVRSEVYGTDNDFTTQNIIINGEIKQAPTLLGFKKDDGKVDQETADALKELFMSEDHNINPNVKTKTNFIHYYDDMISLVANDGYVLRGISENQQITVDNVASAREQILGVSADEEMSNMVMFQNAYNAASRYINAVSEMLEHLIGTLGR</sequence>
<feature type="domain" description="Flagellar basal-body/hook protein C-terminal" evidence="9">
    <location>
        <begin position="500"/>
        <end position="534"/>
    </location>
</feature>
<keyword evidence="11" id="KW-0282">Flagellum</keyword>
<dbReference type="GO" id="GO:0044780">
    <property type="term" value="P:bacterial-type flagellum assembly"/>
    <property type="evidence" value="ECO:0007669"/>
    <property type="project" value="InterPro"/>
</dbReference>
<evidence type="ECO:0000313" key="12">
    <source>
        <dbReference type="Proteomes" id="UP000280696"/>
    </source>
</evidence>
<dbReference type="AlphaFoldDB" id="A0A3A9AM54"/>
<dbReference type="NCBIfam" id="TIGR02492">
    <property type="entry name" value="flgK_ends"/>
    <property type="match status" value="1"/>
</dbReference>
<dbReference type="InterPro" id="IPR010930">
    <property type="entry name" value="Flg_bb/hook_C_dom"/>
</dbReference>
<dbReference type="Pfam" id="PF00460">
    <property type="entry name" value="Flg_bb_rod"/>
    <property type="match status" value="1"/>
</dbReference>
<feature type="domain" description="Flagellar hook-associated protein FlgK helical" evidence="10">
    <location>
        <begin position="102"/>
        <end position="262"/>
    </location>
</feature>